<dbReference type="Proteomes" id="UP001218364">
    <property type="component" value="Unassembled WGS sequence"/>
</dbReference>
<dbReference type="PANTHER" id="PTHR10256:SF0">
    <property type="entry name" value="INACTIVE SELENIDE, WATER DIKINASE-LIKE PROTEIN-RELATED"/>
    <property type="match status" value="1"/>
</dbReference>
<name>A0ABD4X798_9RHOB</name>
<dbReference type="PRINTS" id="PR00469">
    <property type="entry name" value="PNDRDTASEII"/>
</dbReference>
<dbReference type="PRINTS" id="PR00368">
    <property type="entry name" value="FADPNR"/>
</dbReference>
<evidence type="ECO:0000256" key="1">
    <source>
        <dbReference type="ARBA" id="ARBA00022679"/>
    </source>
</evidence>
<dbReference type="NCBIfam" id="TIGR00476">
    <property type="entry name" value="selD"/>
    <property type="match status" value="1"/>
</dbReference>
<feature type="domain" description="PurM-like C-terminal" evidence="7">
    <location>
        <begin position="549"/>
        <end position="715"/>
    </location>
</feature>
<reference evidence="9 10" key="1">
    <citation type="submission" date="2023-02" db="EMBL/GenBank/DDBJ databases">
        <title>Population genomics of bacteria associated with diatom.</title>
        <authorList>
            <person name="Xie J."/>
            <person name="Wang H."/>
        </authorList>
    </citation>
    <scope>NUCLEOTIDE SEQUENCE [LARGE SCALE GENOMIC DNA]</scope>
    <source>
        <strain evidence="9 10">PT47_8</strain>
    </source>
</reference>
<evidence type="ECO:0000256" key="3">
    <source>
        <dbReference type="ARBA" id="ARBA00022777"/>
    </source>
</evidence>
<evidence type="ECO:0000313" key="10">
    <source>
        <dbReference type="Proteomes" id="UP001218364"/>
    </source>
</evidence>
<evidence type="ECO:0000256" key="2">
    <source>
        <dbReference type="ARBA" id="ARBA00022741"/>
    </source>
</evidence>
<dbReference type="AlphaFoldDB" id="A0ABD4X798"/>
<dbReference type="Pfam" id="PF00586">
    <property type="entry name" value="AIRS"/>
    <property type="match status" value="1"/>
</dbReference>
<dbReference type="Gene3D" id="3.50.50.100">
    <property type="match status" value="1"/>
</dbReference>
<dbReference type="InterPro" id="IPR010918">
    <property type="entry name" value="PurM-like_C_dom"/>
</dbReference>
<keyword evidence="4" id="KW-0067">ATP-binding</keyword>
<dbReference type="InterPro" id="IPR023753">
    <property type="entry name" value="FAD/NAD-binding_dom"/>
</dbReference>
<keyword evidence="3" id="KW-0418">Kinase</keyword>
<evidence type="ECO:0000259" key="8">
    <source>
        <dbReference type="Pfam" id="PF07992"/>
    </source>
</evidence>
<gene>
    <name evidence="9" type="primary">selD</name>
    <name evidence="9" type="ORF">PXK24_04990</name>
</gene>
<dbReference type="SUPFAM" id="SSF55326">
    <property type="entry name" value="PurM N-terminal domain-like"/>
    <property type="match status" value="1"/>
</dbReference>
<dbReference type="EC" id="2.7.9.3" evidence="9"/>
<evidence type="ECO:0000313" key="9">
    <source>
        <dbReference type="EMBL" id="MDE4165037.1"/>
    </source>
</evidence>
<evidence type="ECO:0000256" key="5">
    <source>
        <dbReference type="ARBA" id="ARBA00023266"/>
    </source>
</evidence>
<dbReference type="InterPro" id="IPR036188">
    <property type="entry name" value="FAD/NAD-bd_sf"/>
</dbReference>
<organism evidence="9 10">
    <name type="scientific">Phaeobacter gallaeciensis</name>
    <dbReference type="NCBI Taxonomy" id="60890"/>
    <lineage>
        <taxon>Bacteria</taxon>
        <taxon>Pseudomonadati</taxon>
        <taxon>Pseudomonadota</taxon>
        <taxon>Alphaproteobacteria</taxon>
        <taxon>Rhodobacterales</taxon>
        <taxon>Roseobacteraceae</taxon>
        <taxon>Phaeobacter</taxon>
    </lineage>
</organism>
<accession>A0ABD4X798</accession>
<dbReference type="Pfam" id="PF02769">
    <property type="entry name" value="AIRS_C"/>
    <property type="match status" value="1"/>
</dbReference>
<feature type="domain" description="PurM-like N-terminal" evidence="6">
    <location>
        <begin position="429"/>
        <end position="537"/>
    </location>
</feature>
<sequence>MDTSRLPQTKDVVLIGGGHAHALVLLKWGMRPLPGARLTLINPGPTAPYSGMLPGFVAGHYARGDLDIDLVRLARFAGARLVQGAADGLDPETRSVRVPGRPDITYDVASVDVGITSDMPNLPGFAEHGIPAKPLGSFARRWDAFRGGDGPARIAVIGGGVAGAELVLAMAHSLRSRGRLEQATLIDSGPVLGTASAGIRERLRRAFSEQGVTVVENTAVNRIHSSHIELEGGREVLSGFTTGAAGARPHDWLADTGLEVQDGFLTVSDSLQTSDPQVFAAGDCAHLAYAPRPKAGVYAVRQAPVLLHNLRAAITGDPMRHYRPQKDYLKLISMGAKEALGERFGTQFSGPMIWRWKDRIDQNFMEQFRSLPEMEVPDLPPEHTLDLPAVLGDKPMCGGCGAKAGRAALHAAGVSRVASLREDVTALPGDDAALLTMGDVRQVISTDHLRAFSLDPFVMARIAAVHALGDIWAMGAAPQAATANLILPRLAPALQQRTLIEIMTAARSVMEDAGAEIIGGHTSLGDELTVGFTVTGLCNQDPVTLAGAQPGDALVLTKPLGSGVIMAAEMAGKAEGAWVTAALEQMAQPQAAASRILAPEAHAMTDVTGFGLAGHLLGICEASGVSAEIDFAAVPLMEGAAQLADSGIRSSLFPENAALLPEWRTNGAQDLLFDPQTAGGLLAALPQDKAEGVLQQLKEAGYPAAIIGKITQGAGQIILT</sequence>
<keyword evidence="1 9" id="KW-0808">Transferase</keyword>
<dbReference type="Gene3D" id="3.90.650.10">
    <property type="entry name" value="PurM-like C-terminal domain"/>
    <property type="match status" value="1"/>
</dbReference>
<dbReference type="GO" id="GO:0004756">
    <property type="term" value="F:selenide, water dikinase activity"/>
    <property type="evidence" value="ECO:0007669"/>
    <property type="project" value="UniProtKB-EC"/>
</dbReference>
<dbReference type="InterPro" id="IPR017584">
    <property type="entry name" value="Pyridine_nucleo_diS_OxRdtase_N"/>
</dbReference>
<protein>
    <submittedName>
        <fullName evidence="9">Selenide, water dikinase SelD</fullName>
        <ecNumber evidence="9">2.7.9.3</ecNumber>
    </submittedName>
</protein>
<dbReference type="NCBIfam" id="TIGR03169">
    <property type="entry name" value="Nterm_to_SelD"/>
    <property type="match status" value="1"/>
</dbReference>
<evidence type="ECO:0000259" key="6">
    <source>
        <dbReference type="Pfam" id="PF00586"/>
    </source>
</evidence>
<dbReference type="InterPro" id="IPR036921">
    <property type="entry name" value="PurM-like_N_sf"/>
</dbReference>
<dbReference type="CDD" id="cd02195">
    <property type="entry name" value="SelD"/>
    <property type="match status" value="1"/>
</dbReference>
<dbReference type="PANTHER" id="PTHR10256">
    <property type="entry name" value="SELENIDE, WATER DIKINASE"/>
    <property type="match status" value="1"/>
</dbReference>
<proteinExistence type="predicted"/>
<dbReference type="RefSeq" id="WP_274839075.1">
    <property type="nucleotide sequence ID" value="NZ_JARCJF010000001.1"/>
</dbReference>
<dbReference type="InterPro" id="IPR016188">
    <property type="entry name" value="PurM-like_N"/>
</dbReference>
<dbReference type="Pfam" id="PF07992">
    <property type="entry name" value="Pyr_redox_2"/>
    <property type="match status" value="1"/>
</dbReference>
<feature type="domain" description="FAD/NAD(P)-binding" evidence="8">
    <location>
        <begin position="10"/>
        <end position="303"/>
    </location>
</feature>
<dbReference type="SUPFAM" id="SSF51905">
    <property type="entry name" value="FAD/NAD(P)-binding domain"/>
    <property type="match status" value="2"/>
</dbReference>
<evidence type="ECO:0000256" key="4">
    <source>
        <dbReference type="ARBA" id="ARBA00022840"/>
    </source>
</evidence>
<dbReference type="SUPFAM" id="SSF56042">
    <property type="entry name" value="PurM C-terminal domain-like"/>
    <property type="match status" value="1"/>
</dbReference>
<dbReference type="GO" id="GO:0005524">
    <property type="term" value="F:ATP binding"/>
    <property type="evidence" value="ECO:0007669"/>
    <property type="project" value="UniProtKB-KW"/>
</dbReference>
<keyword evidence="2" id="KW-0547">Nucleotide-binding</keyword>
<keyword evidence="5" id="KW-0711">Selenium</keyword>
<comment type="caution">
    <text evidence="9">The sequence shown here is derived from an EMBL/GenBank/DDBJ whole genome shotgun (WGS) entry which is preliminary data.</text>
</comment>
<dbReference type="EMBL" id="JARCJK010000001">
    <property type="protein sequence ID" value="MDE4165037.1"/>
    <property type="molecule type" value="Genomic_DNA"/>
</dbReference>
<dbReference type="Gene3D" id="3.30.1330.10">
    <property type="entry name" value="PurM-like, N-terminal domain"/>
    <property type="match status" value="1"/>
</dbReference>
<dbReference type="InterPro" id="IPR004536">
    <property type="entry name" value="SPS/SelD"/>
</dbReference>
<evidence type="ECO:0000259" key="7">
    <source>
        <dbReference type="Pfam" id="PF02769"/>
    </source>
</evidence>
<dbReference type="InterPro" id="IPR036676">
    <property type="entry name" value="PurM-like_C_sf"/>
</dbReference>